<organism evidence="1 2">
    <name type="scientific">Schistosoma margrebowiei</name>
    <dbReference type="NCBI Taxonomy" id="48269"/>
    <lineage>
        <taxon>Eukaryota</taxon>
        <taxon>Metazoa</taxon>
        <taxon>Spiralia</taxon>
        <taxon>Lophotrochozoa</taxon>
        <taxon>Platyhelminthes</taxon>
        <taxon>Trematoda</taxon>
        <taxon>Digenea</taxon>
        <taxon>Strigeidida</taxon>
        <taxon>Schistosomatoidea</taxon>
        <taxon>Schistosomatidae</taxon>
        <taxon>Schistosoma</taxon>
    </lineage>
</organism>
<dbReference type="AlphaFoldDB" id="A0A183M2A0"/>
<accession>A0A183M2A0</accession>
<sequence>NEIATVVQSAISEFTQNSTVDSEKLLKEYSPSSRTTEYSLLLLGLDTLWILIVAIRAGTGPSTNLVGSISSSGSTITKRSQSISSTGHSAPAALVSTRSPCVDRWLISQDKRLLAWCIAVTEGMDECVSKGLHKCSASNNLNKTIAVVHDPSNGPRISISETCPVVGSNPIVPETPCTNTGLSSSQKDDVLLNPHEITAVPAHKKTENESSIIMKTVTSNGAHHSTTKVPDECLIGVL</sequence>
<reference evidence="1 2" key="1">
    <citation type="submission" date="2018-11" db="EMBL/GenBank/DDBJ databases">
        <authorList>
            <consortium name="Pathogen Informatics"/>
        </authorList>
    </citation>
    <scope>NUCLEOTIDE SEQUENCE [LARGE SCALE GENOMIC DNA]</scope>
    <source>
        <strain evidence="1 2">Zambia</strain>
    </source>
</reference>
<evidence type="ECO:0000313" key="1">
    <source>
        <dbReference type="EMBL" id="VDO89245.1"/>
    </source>
</evidence>
<protein>
    <submittedName>
        <fullName evidence="1">Uncharacterized protein</fullName>
    </submittedName>
</protein>
<dbReference type="STRING" id="48269.A0A183M2A0"/>
<gene>
    <name evidence="1" type="ORF">SMRZ_LOCUS10175</name>
</gene>
<dbReference type="Proteomes" id="UP000277204">
    <property type="component" value="Unassembled WGS sequence"/>
</dbReference>
<name>A0A183M2A0_9TREM</name>
<dbReference type="EMBL" id="UZAI01005137">
    <property type="protein sequence ID" value="VDO89245.1"/>
    <property type="molecule type" value="Genomic_DNA"/>
</dbReference>
<proteinExistence type="predicted"/>
<feature type="non-terminal residue" evidence="1">
    <location>
        <position position="1"/>
    </location>
</feature>
<keyword evidence="2" id="KW-1185">Reference proteome</keyword>
<evidence type="ECO:0000313" key="2">
    <source>
        <dbReference type="Proteomes" id="UP000277204"/>
    </source>
</evidence>